<protein>
    <submittedName>
        <fullName evidence="4">TIGR02302 family protein</fullName>
    </submittedName>
</protein>
<proteinExistence type="predicted"/>
<keyword evidence="3" id="KW-0812">Transmembrane</keyword>
<reference evidence="4 5" key="1">
    <citation type="submission" date="2024-03" db="EMBL/GenBank/DDBJ databases">
        <title>Cognatishimia coralii sp. nov., a marine bacterium isolated from coral surrounding seawater.</title>
        <authorList>
            <person name="Liu X."/>
            <person name="Liu S."/>
            <person name="Sun H."/>
            <person name="Zhang Y."/>
        </authorList>
    </citation>
    <scope>NUCLEOTIDE SEQUENCE [LARGE SCALE GENOMIC DNA]</scope>
    <source>
        <strain evidence="4 5">D5M38</strain>
    </source>
</reference>
<feature type="transmembrane region" description="Helical" evidence="3">
    <location>
        <begin position="62"/>
        <end position="82"/>
    </location>
</feature>
<dbReference type="Proteomes" id="UP001368270">
    <property type="component" value="Unassembled WGS sequence"/>
</dbReference>
<feature type="region of interest" description="Disordered" evidence="2">
    <location>
        <begin position="651"/>
        <end position="741"/>
    </location>
</feature>
<gene>
    <name evidence="4" type="ORF">WG622_12405</name>
</gene>
<keyword evidence="5" id="KW-1185">Reference proteome</keyword>
<dbReference type="InterPro" id="IPR012683">
    <property type="entry name" value="CHP02302_TM"/>
</dbReference>
<accession>A0ABU8QI02</accession>
<feature type="transmembrane region" description="Helical" evidence="3">
    <location>
        <begin position="31"/>
        <end position="50"/>
    </location>
</feature>
<dbReference type="Pfam" id="PF13779">
    <property type="entry name" value="DUF4175"/>
    <property type="match status" value="1"/>
</dbReference>
<keyword evidence="3" id="KW-1133">Transmembrane helix</keyword>
<feature type="region of interest" description="Disordered" evidence="2">
    <location>
        <begin position="764"/>
        <end position="821"/>
    </location>
</feature>
<dbReference type="NCBIfam" id="TIGR02302">
    <property type="entry name" value="aProt_lowcomp"/>
    <property type="match status" value="1"/>
</dbReference>
<evidence type="ECO:0000256" key="3">
    <source>
        <dbReference type="SAM" id="Phobius"/>
    </source>
</evidence>
<keyword evidence="1" id="KW-0175">Coiled coil</keyword>
<keyword evidence="3" id="KW-0472">Membrane</keyword>
<feature type="transmembrane region" description="Helical" evidence="3">
    <location>
        <begin position="154"/>
        <end position="174"/>
    </location>
</feature>
<feature type="coiled-coil region" evidence="1">
    <location>
        <begin position="499"/>
        <end position="609"/>
    </location>
</feature>
<organism evidence="4 5">
    <name type="scientific">Cognatishimia coralii</name>
    <dbReference type="NCBI Taxonomy" id="3083254"/>
    <lineage>
        <taxon>Bacteria</taxon>
        <taxon>Pseudomonadati</taxon>
        <taxon>Pseudomonadota</taxon>
        <taxon>Alphaproteobacteria</taxon>
        <taxon>Rhodobacterales</taxon>
        <taxon>Paracoccaceae</taxon>
        <taxon>Cognatishimia</taxon>
    </lineage>
</organism>
<evidence type="ECO:0000313" key="5">
    <source>
        <dbReference type="Proteomes" id="UP001368270"/>
    </source>
</evidence>
<evidence type="ECO:0000313" key="4">
    <source>
        <dbReference type="EMBL" id="MEJ5219049.1"/>
    </source>
</evidence>
<dbReference type="RefSeq" id="WP_339403874.1">
    <property type="nucleotide sequence ID" value="NZ_JBBGAZ010000006.1"/>
</dbReference>
<evidence type="ECO:0000256" key="2">
    <source>
        <dbReference type="SAM" id="MobiDB-lite"/>
    </source>
</evidence>
<sequence length="855" mass="94111">MTAPTGPMANQPARLRWVLALTRLGLASERLVRAFWPLWTLGFVVLASLLMGLQDILQLESLWALAVGSVLFALWLVVRGIWRMRWPSQAEALARLDETLPGRPVQALMDAPAMGDQDPATQALWEAHQARMAEKAAEARPPKPDLRVATLDPYGLRFVAAVFLSIALLFGSFGRLSSLSDMAPGPIAPSIVGASWEGWVEPPSYTGLPTLYLNDQEAGALRVPINSRVILRLYGEIGALTVQETVSARVGELPSTTEAAQEFQLRQSGTLEVAGPNGRLWQVDLIPDAVPEVAATGAATVSGRGEMSLPFEARDDYDLLGGTAQITLNLDQLDRRYGLAAAPEPREAIGLTLPLPVSGPRDAFEETLIEDFSADLWAHLPVTLTLQVEDAAGQKSAPVDVTMDLPARRFFDPLAHALVEQRRDLLWTRDNARRVAQILRAISHRPDDSLFRKNADYLRLRTILRRLEFQTRQGLSLEQRDEIAQELWELALAIEDGDLDDALARMQRAQERLSEAMKNGASDQEIAQLMQELREATQDYIRQLAQQQRQNGDENQEFSRDQQNTMELSQNDLQRMMDRIQELMEQGRMAEAQQALQEFQEMMENMQVAQGGEGGESPGQQAMNELGETLREQQGLSDQAFRDLQEQFNPNAQAGESQGNEGRSGGAGRGQSHDGTGGQGNAEGEGGGESGEGLEGALADRQQALRQELGRQAQNLPGQGTPEGDAAREALGRAGEAMDQAEDALRQNELAEAIDRQADAMNALREGMRNLGEALAQNEQQGGEGNQQSGITPSQDPLGRNPGSTGRVGSDEQLLQGEDVYRRARDLLDEIRKRSGEADRPEQERNYLRRLLDRF</sequence>
<feature type="compositionally biased region" description="Gly residues" evidence="2">
    <location>
        <begin position="662"/>
        <end position="694"/>
    </location>
</feature>
<dbReference type="EMBL" id="JBBGAZ010000006">
    <property type="protein sequence ID" value="MEJ5219049.1"/>
    <property type="molecule type" value="Genomic_DNA"/>
</dbReference>
<comment type="caution">
    <text evidence="4">The sequence shown here is derived from an EMBL/GenBank/DDBJ whole genome shotgun (WGS) entry which is preliminary data.</text>
</comment>
<name>A0ABU8QI02_9RHOB</name>
<evidence type="ECO:0000256" key="1">
    <source>
        <dbReference type="SAM" id="Coils"/>
    </source>
</evidence>